<evidence type="ECO:0000256" key="2">
    <source>
        <dbReference type="SAM" id="SignalP"/>
    </source>
</evidence>
<dbReference type="InterPro" id="IPR005126">
    <property type="entry name" value="NapC/NirT_cyt_c_N"/>
</dbReference>
<feature type="chain" id="PRO_5046929419" description="NapC/NirT cytochrome c N-terminal domain-containing protein" evidence="2">
    <location>
        <begin position="16"/>
        <end position="1885"/>
    </location>
</feature>
<feature type="region of interest" description="Disordered" evidence="1">
    <location>
        <begin position="1075"/>
        <end position="1095"/>
    </location>
</feature>
<name>A0ABM7X6E4_9BACT</name>
<organism evidence="4 5">
    <name type="scientific">Anaeromyxobacter paludicola</name>
    <dbReference type="NCBI Taxonomy" id="2918171"/>
    <lineage>
        <taxon>Bacteria</taxon>
        <taxon>Pseudomonadati</taxon>
        <taxon>Myxococcota</taxon>
        <taxon>Myxococcia</taxon>
        <taxon>Myxococcales</taxon>
        <taxon>Cystobacterineae</taxon>
        <taxon>Anaeromyxobacteraceae</taxon>
        <taxon>Anaeromyxobacter</taxon>
    </lineage>
</organism>
<feature type="domain" description="NapC/NirT cytochrome c N-terminal" evidence="3">
    <location>
        <begin position="1004"/>
        <end position="1144"/>
    </location>
</feature>
<dbReference type="Proteomes" id="UP001162734">
    <property type="component" value="Chromosome"/>
</dbReference>
<sequence>MLLVSLAFWAVPAAAQTVTYRWQPSDTTGTFGGYTVSAGATYNSWGCSTASNLAQRRVSAMNTGAFLCNTGTSISTSQSGPYEVLLAISDTAYTADTLVTGKPAGSGTRFAFNKSVSALAATVRFTLGYAMGGFFYPWGYTEVAVPTGGGVLTPDLSRVAGVAPAGTNLAMQVALVTNSAGNSITMYVGDSRAVGDASGTLVVDEGTSGTITVADVATKEATNGTVVAPGSGAILLDGFLVSTTSNTSPSIFAVTLAFDAGTAEAVSLVEVTNASGSTVYGSVANPALDTFDVALNPAILATTTATEYRVRVTPKSSAALPAVKTWTVRAVVYGVTSALPVTLTDGDSARIVVDNLPPSPPSGLSAQAGTNQESLAWTNPLNSDLSQVVVVRGASATFTGVPAEGTTYAVGNALGNGTVACVVAKPGTSCTDTQASGTWYYQAFAVDLYGNYSGASNVAGPVTPGPTTTLADGSPAATSVATLCPGDGMTFADAFSLQASSGAADTVTGLTVRLAAGTSPRVAAVTLTDGNNVVLATGTRPAAGDDWTFTGLSLPAPVSPAAAAQYRIQLTPQPHTLLPEVPGAAYGLTARVVGATKALATNLRVSDTAEATLTLDNVSPSPVTGLAASSPGSGQMTVTWTSTGAYTLLARSTAPIHAAPSEGTASYAAGAALSAKVAVACSGSIASCADSGLVNGTTYYYRAFTRDSCNNWSVGADVYGGPSVTLPSATLATVTQPTGTITRGGAPVIAGYAKLTAGASAVTLSGISIANAASTSPAAADTDIASVVIANDSTGAILGVATWNASAARYVLSGLSTTLTAGSSLTLRVTVAAARAATVGKQFQLQIAVPDVSLAAPAAATGSTVTGNAFAVVAGAVPEGSTAGYSLLPQVSIVNPADNKVLSGSFRLQVHVWSPTANGVTDLLSYAYSTNGAAPDCTGTTKALTLSGNYQLGGRAGIFETQVSSLSQGSYILRACARTSAGVVQSRPVNVVVKGGRAGDGSLLVRDNSDQICTDCHSLRSHSSETTSRKYGSFAIGCRDCHTPHGSKNTFLLREQITPPAVNGVQAPRTVQFRKTTGDSGVDSGSPANASFINSDGTGPCQTCHTRTSNPWDASVPRWRNSGNSDTHYSQKSGTTPCLNCHKHKNGFSPESRGGDSCDQCHQKIWERMNGTVAKVSRHPIGNVPGTNASATDNNVSWATGPLKTVNDPSARSCLNMCHPDKRHNEPGGWTHSFGVYGDPTTGASRAVTRGSDGEIAAGNVSDTDFDASQPGGGLCASCHQLPINSGGYTISKSTYAGTAHDFDDDVVWGTWGYTLRDGSRFRRNCTKCHSDRADRQPSDDTYPFGAVHYSDYPKLLSGSLKPGADGQAVFLCFNCHGNGVIGVNRSNDLASPANKFYAHPIGSDTQHQLGDAEYNAAAWGNQLGNGPGTRHASCLDCHVTHLAKRGGHSYITGTVSVAASGTAVTGVDTRWTSFYNGARIKFGSNTLDTSRTAVWYTIASVSGPTTLTLTGAGPATAQTNVAYRIEQMSNKAGPSIDGAWGVVPDFTNVAAGAKPTATDMAKKKLVYNSDLEAYLCFKCHSNYWWGSATPPVSASGFSYYVGTATFTQNSTAVTGQGTTWRTTVTPNRYVGALIKNSADGTYYRIASVASATSLTLATPYLGATASAAAYSIQMTHTDQLQEFNTKNAGYHPVLASRTTQTGYGSPNSIGDPKTAGKYWPVTQNILPPWNMSSVMTCSDCHEADSPNDAGGPHGSSYKFMLKGPNRTWDENVKNTSSGMPAGTFCANCHDASFPTSGTFESRFPKHRVGDHAGNIKCFDCHTAIPHGSSSIGMLNNGNGTGFSDNVYPYDQSVSSKRLFIRSVPTNGYFDNEQYCGCSNSSTHG</sequence>
<gene>
    <name evidence="4" type="ORF">AMPC_04800</name>
</gene>
<protein>
    <recommendedName>
        <fullName evidence="3">NapC/NirT cytochrome c N-terminal domain-containing protein</fullName>
    </recommendedName>
</protein>
<dbReference type="Gene3D" id="3.90.10.10">
    <property type="entry name" value="Cytochrome C3"/>
    <property type="match status" value="1"/>
</dbReference>
<evidence type="ECO:0000259" key="3">
    <source>
        <dbReference type="Pfam" id="PF03264"/>
    </source>
</evidence>
<evidence type="ECO:0000313" key="5">
    <source>
        <dbReference type="Proteomes" id="UP001162734"/>
    </source>
</evidence>
<evidence type="ECO:0000256" key="1">
    <source>
        <dbReference type="SAM" id="MobiDB-lite"/>
    </source>
</evidence>
<dbReference type="InterPro" id="IPR013783">
    <property type="entry name" value="Ig-like_fold"/>
</dbReference>
<keyword evidence="2" id="KW-0732">Signal</keyword>
<feature type="compositionally biased region" description="Polar residues" evidence="1">
    <location>
        <begin position="1086"/>
        <end position="1095"/>
    </location>
</feature>
<feature type="signal peptide" evidence="2">
    <location>
        <begin position="1"/>
        <end position="15"/>
    </location>
</feature>
<dbReference type="InterPro" id="IPR036280">
    <property type="entry name" value="Multihaem_cyt_sf"/>
</dbReference>
<keyword evidence="5" id="KW-1185">Reference proteome</keyword>
<dbReference type="Pfam" id="PF03264">
    <property type="entry name" value="Cytochrom_NNT"/>
    <property type="match status" value="1"/>
</dbReference>
<dbReference type="SUPFAM" id="SSF48695">
    <property type="entry name" value="Multiheme cytochromes"/>
    <property type="match status" value="4"/>
</dbReference>
<dbReference type="Gene3D" id="2.60.40.10">
    <property type="entry name" value="Immunoglobulins"/>
    <property type="match status" value="2"/>
</dbReference>
<evidence type="ECO:0000313" key="4">
    <source>
        <dbReference type="EMBL" id="BDG07367.1"/>
    </source>
</evidence>
<proteinExistence type="predicted"/>
<reference evidence="5" key="1">
    <citation type="journal article" date="2022" name="Int. J. Syst. Evol. Microbiol.">
        <title>Anaeromyxobacter oryzae sp. nov., Anaeromyxobacter diazotrophicus sp. nov. and Anaeromyxobacter paludicola sp. nov., isolated from paddy soils.</title>
        <authorList>
            <person name="Itoh H."/>
            <person name="Xu Z."/>
            <person name="Mise K."/>
            <person name="Masuda Y."/>
            <person name="Ushijima N."/>
            <person name="Hayakawa C."/>
            <person name="Shiratori Y."/>
            <person name="Senoo K."/>
        </authorList>
    </citation>
    <scope>NUCLEOTIDE SEQUENCE [LARGE SCALE GENOMIC DNA]</scope>
    <source>
        <strain evidence="5">Red630</strain>
    </source>
</reference>
<dbReference type="EMBL" id="AP025592">
    <property type="protein sequence ID" value="BDG07367.1"/>
    <property type="molecule type" value="Genomic_DNA"/>
</dbReference>
<accession>A0ABM7X6E4</accession>